<dbReference type="GO" id="GO:0020037">
    <property type="term" value="F:heme binding"/>
    <property type="evidence" value="ECO:0007669"/>
    <property type="project" value="InterPro"/>
</dbReference>
<evidence type="ECO:0000256" key="2">
    <source>
        <dbReference type="ARBA" id="ARBA00022723"/>
    </source>
</evidence>
<dbReference type="InterPro" id="IPR036909">
    <property type="entry name" value="Cyt_c-like_dom_sf"/>
</dbReference>
<evidence type="ECO:0000313" key="8">
    <source>
        <dbReference type="Proteomes" id="UP000001366"/>
    </source>
</evidence>
<sequence length="401" mass="45949">MNRGLKAGLLGLSLIAFTATAGEKEFFKYEVINGKYVEGEISADPDDKIWKTARGKDVYLYPQITVRLNDKKANSLIPKKKKVTARVKVVYNSKNIAVYVRWKDDTPSIQPVYDTDAFGDGVSVEFPNRFGKGISLPYVGMGDENHPVTVYLQKNVAGRDYQKVFISKGFGSLTEIEEDGVEISMKYNEETKEWTAVFKRPLKTDISNLKSGLVPVAFAIWDGDKYERDGNKVLSRWKFIKLGKFPINEDYVKYVSWGTPYIDWYRKDRKEDIGDPVRGKKLAIENGCNSCHRFDDQRIAPAGMAPDLSNIGVIANAVYIKESIINPNDVIIRNLNLNRHYNKGAQPDKFRAYPNNDMYQWYIMMDGKRQSKMPPFDYLSQQDINDIVAYLKTLKSWKKFK</sequence>
<dbReference type="RefSeq" id="WP_012675492.1">
    <property type="nucleotide sequence ID" value="NC_012440.1"/>
</dbReference>
<keyword evidence="5" id="KW-0732">Signal</keyword>
<evidence type="ECO:0000313" key="7">
    <source>
        <dbReference type="EMBL" id="ACO03253.1"/>
    </source>
</evidence>
<evidence type="ECO:0000259" key="6">
    <source>
        <dbReference type="PROSITE" id="PS51007"/>
    </source>
</evidence>
<evidence type="ECO:0000256" key="4">
    <source>
        <dbReference type="PROSITE-ProRule" id="PRU00433"/>
    </source>
</evidence>
<dbReference type="KEGG" id="pmx:PERMA_0659"/>
<dbReference type="Pfam" id="PF00034">
    <property type="entry name" value="Cytochrom_C"/>
    <property type="match status" value="1"/>
</dbReference>
<dbReference type="OrthoDB" id="9781261at2"/>
<dbReference type="GO" id="GO:0046872">
    <property type="term" value="F:metal ion binding"/>
    <property type="evidence" value="ECO:0007669"/>
    <property type="project" value="UniProtKB-KW"/>
</dbReference>
<dbReference type="eggNOG" id="COG2010">
    <property type="taxonomic scope" value="Bacteria"/>
</dbReference>
<feature type="chain" id="PRO_5002902265" evidence="5">
    <location>
        <begin position="22"/>
        <end position="401"/>
    </location>
</feature>
<dbReference type="InterPro" id="IPR009056">
    <property type="entry name" value="Cyt_c-like_dom"/>
</dbReference>
<evidence type="ECO:0000256" key="3">
    <source>
        <dbReference type="ARBA" id="ARBA00023004"/>
    </source>
</evidence>
<dbReference type="SUPFAM" id="SSF46626">
    <property type="entry name" value="Cytochrome c"/>
    <property type="match status" value="1"/>
</dbReference>
<dbReference type="HOGENOM" id="CLU_684569_0_0_0"/>
<reference evidence="7 8" key="1">
    <citation type="journal article" date="2009" name="J. Bacteriol.">
        <title>Complete and draft genome sequences of six members of the Aquificales.</title>
        <authorList>
            <person name="Reysenbach A.L."/>
            <person name="Hamamura N."/>
            <person name="Podar M."/>
            <person name="Griffiths E."/>
            <person name="Ferreira S."/>
            <person name="Hochstein R."/>
            <person name="Heidelberg J."/>
            <person name="Johnson J."/>
            <person name="Mead D."/>
            <person name="Pohorille A."/>
            <person name="Sarmiento M."/>
            <person name="Schweighofer K."/>
            <person name="Seshadri R."/>
            <person name="Voytek M.A."/>
        </authorList>
    </citation>
    <scope>NUCLEOTIDE SEQUENCE [LARGE SCALE GENOMIC DNA]</scope>
    <source>
        <strain evidence="8">DSM 14350 / EX-H1</strain>
    </source>
</reference>
<protein>
    <submittedName>
        <fullName evidence="7">Ethylbenzene dehydrogenase family</fullName>
    </submittedName>
</protein>
<dbReference type="STRING" id="123214.PERMA_0659"/>
<keyword evidence="1 4" id="KW-0349">Heme</keyword>
<dbReference type="PaxDb" id="123214-PERMA_0659"/>
<feature type="signal peptide" evidence="5">
    <location>
        <begin position="1"/>
        <end position="21"/>
    </location>
</feature>
<dbReference type="Gene3D" id="2.60.40.1190">
    <property type="match status" value="1"/>
</dbReference>
<name>C0QP52_PERMH</name>
<dbReference type="Proteomes" id="UP000001366">
    <property type="component" value="Chromosome"/>
</dbReference>
<dbReference type="EMBL" id="CP001230">
    <property type="protein sequence ID" value="ACO03253.1"/>
    <property type="molecule type" value="Genomic_DNA"/>
</dbReference>
<keyword evidence="3 4" id="KW-0408">Iron</keyword>
<dbReference type="AlphaFoldDB" id="C0QP52"/>
<feature type="domain" description="Cytochrome c" evidence="6">
    <location>
        <begin position="274"/>
        <end position="395"/>
    </location>
</feature>
<proteinExistence type="predicted"/>
<dbReference type="CDD" id="cd09623">
    <property type="entry name" value="DOMON_EBDH"/>
    <property type="match status" value="1"/>
</dbReference>
<dbReference type="GO" id="GO:0042597">
    <property type="term" value="C:periplasmic space"/>
    <property type="evidence" value="ECO:0007669"/>
    <property type="project" value="InterPro"/>
</dbReference>
<evidence type="ECO:0000256" key="1">
    <source>
        <dbReference type="ARBA" id="ARBA00022617"/>
    </source>
</evidence>
<keyword evidence="2 4" id="KW-0479">Metal-binding</keyword>
<gene>
    <name evidence="7" type="ordered locus">PERMA_0659</name>
</gene>
<dbReference type="Gene3D" id="1.10.760.10">
    <property type="entry name" value="Cytochrome c-like domain"/>
    <property type="match status" value="1"/>
</dbReference>
<accession>C0QP52</accession>
<dbReference type="InterPro" id="IPR017838">
    <property type="entry name" value="DMSO_Rdtase_II_haem_b-bd_su"/>
</dbReference>
<dbReference type="GO" id="GO:0009055">
    <property type="term" value="F:electron transfer activity"/>
    <property type="evidence" value="ECO:0007669"/>
    <property type="project" value="InterPro"/>
</dbReference>
<evidence type="ECO:0000256" key="5">
    <source>
        <dbReference type="SAM" id="SignalP"/>
    </source>
</evidence>
<organism evidence="7 8">
    <name type="scientific">Persephonella marina (strain DSM 14350 / EX-H1)</name>
    <dbReference type="NCBI Taxonomy" id="123214"/>
    <lineage>
        <taxon>Bacteria</taxon>
        <taxon>Pseudomonadati</taxon>
        <taxon>Aquificota</taxon>
        <taxon>Aquificia</taxon>
        <taxon>Aquificales</taxon>
        <taxon>Hydrogenothermaceae</taxon>
        <taxon>Persephonella</taxon>
    </lineage>
</organism>
<dbReference type="PROSITE" id="PS51007">
    <property type="entry name" value="CYTC"/>
    <property type="match status" value="1"/>
</dbReference>
<keyword evidence="8" id="KW-1185">Reference proteome</keyword>